<keyword evidence="7" id="KW-1015">Disulfide bond</keyword>
<evidence type="ECO:0000256" key="10">
    <source>
        <dbReference type="ARBA" id="ARBA00043243"/>
    </source>
</evidence>
<evidence type="ECO:0000256" key="1">
    <source>
        <dbReference type="ARBA" id="ARBA00004613"/>
    </source>
</evidence>
<evidence type="ECO:0000256" key="4">
    <source>
        <dbReference type="ARBA" id="ARBA00022685"/>
    </source>
</evidence>
<evidence type="ECO:0000256" key="7">
    <source>
        <dbReference type="ARBA" id="ARBA00023157"/>
    </source>
</evidence>
<dbReference type="PANTHER" id="PTHR14447:SF0">
    <property type="entry name" value="UROTENSIN-2"/>
    <property type="match status" value="1"/>
</dbReference>
<evidence type="ECO:0000256" key="6">
    <source>
        <dbReference type="ARBA" id="ARBA00022729"/>
    </source>
</evidence>
<dbReference type="RefSeq" id="XP_004425595.1">
    <property type="nucleotide sequence ID" value="XM_004425538.2"/>
</dbReference>
<evidence type="ECO:0000313" key="13">
    <source>
        <dbReference type="Proteomes" id="UP000694910"/>
    </source>
</evidence>
<evidence type="ECO:0000256" key="3">
    <source>
        <dbReference type="ARBA" id="ARBA00022525"/>
    </source>
</evidence>
<keyword evidence="4" id="KW-0165">Cleavage on pair of basic residues</keyword>
<proteinExistence type="inferred from homology"/>
<dbReference type="Proteomes" id="UP000694910">
    <property type="component" value="Unplaced"/>
</dbReference>
<dbReference type="GeneID" id="101404181"/>
<comment type="subcellular location">
    <subcellularLocation>
        <location evidence="1 11">Secreted</location>
    </subcellularLocation>
</comment>
<evidence type="ECO:0000256" key="11">
    <source>
        <dbReference type="RuleBase" id="RU000636"/>
    </source>
</evidence>
<comment type="function">
    <text evidence="8">Highly potent vasoconstrictor.</text>
</comment>
<feature type="signal peptide" evidence="12">
    <location>
        <begin position="1"/>
        <end position="20"/>
    </location>
</feature>
<dbReference type="Pfam" id="PF02083">
    <property type="entry name" value="Urotensin_II"/>
    <property type="match status" value="1"/>
</dbReference>
<keyword evidence="5 11" id="KW-0372">Hormone</keyword>
<dbReference type="PROSITE" id="PS00984">
    <property type="entry name" value="UROTENSIN_II"/>
    <property type="match status" value="1"/>
</dbReference>
<feature type="chain" id="PRO_5045153037" description="Urotensin-2" evidence="12">
    <location>
        <begin position="21"/>
        <end position="125"/>
    </location>
</feature>
<keyword evidence="3" id="KW-0964">Secreted</keyword>
<dbReference type="PANTHER" id="PTHR14447">
    <property type="entry name" value="UROTENSIN 2"/>
    <property type="match status" value="1"/>
</dbReference>
<organism evidence="13 14">
    <name type="scientific">Ceratotherium simum simum</name>
    <name type="common">Southern white rhinoceros</name>
    <dbReference type="NCBI Taxonomy" id="73337"/>
    <lineage>
        <taxon>Eukaryota</taxon>
        <taxon>Metazoa</taxon>
        <taxon>Chordata</taxon>
        <taxon>Craniata</taxon>
        <taxon>Vertebrata</taxon>
        <taxon>Euteleostomi</taxon>
        <taxon>Mammalia</taxon>
        <taxon>Eutheria</taxon>
        <taxon>Laurasiatheria</taxon>
        <taxon>Perissodactyla</taxon>
        <taxon>Rhinocerotidae</taxon>
        <taxon>Ceratotherium</taxon>
    </lineage>
</organism>
<evidence type="ECO:0000256" key="5">
    <source>
        <dbReference type="ARBA" id="ARBA00022702"/>
    </source>
</evidence>
<evidence type="ECO:0000256" key="2">
    <source>
        <dbReference type="ARBA" id="ARBA00006719"/>
    </source>
</evidence>
<reference evidence="14" key="1">
    <citation type="submission" date="2025-08" db="UniProtKB">
        <authorList>
            <consortium name="RefSeq"/>
        </authorList>
    </citation>
    <scope>IDENTIFICATION</scope>
</reference>
<evidence type="ECO:0000256" key="12">
    <source>
        <dbReference type="SAM" id="SignalP"/>
    </source>
</evidence>
<evidence type="ECO:0000256" key="9">
    <source>
        <dbReference type="ARBA" id="ARBA00040274"/>
    </source>
</evidence>
<comment type="similarity">
    <text evidence="2 11">Belongs to the urotensin-2 family.</text>
</comment>
<keyword evidence="6 12" id="KW-0732">Signal</keyword>
<evidence type="ECO:0000313" key="14">
    <source>
        <dbReference type="RefSeq" id="XP_004425595.1"/>
    </source>
</evidence>
<accession>A0ABM0HEV3</accession>
<name>A0ABM0HEV3_CERSS</name>
<protein>
    <recommendedName>
        <fullName evidence="9">Urotensin-2</fullName>
    </recommendedName>
    <alternativeName>
        <fullName evidence="10">Urotensin II</fullName>
    </alternativeName>
</protein>
<dbReference type="InterPro" id="IPR001483">
    <property type="entry name" value="Urotensin_II"/>
</dbReference>
<sequence>MYKLVFCCVLFIGFLNPLLSHPVPDSREGSLQLLAAAADARSTLDELERLALLQMLPETSGAETGDGLQKADLSTNIVNPRGSMGKFRAFSGQDPNILRSHLLARIRKQYKKRGSPPECFWKYCV</sequence>
<evidence type="ECO:0000256" key="8">
    <source>
        <dbReference type="ARBA" id="ARBA00037509"/>
    </source>
</evidence>
<gene>
    <name evidence="14" type="primary">LOC101404181</name>
</gene>
<keyword evidence="13" id="KW-1185">Reference proteome</keyword>